<dbReference type="PANTHER" id="PTHR30250">
    <property type="entry name" value="PST FAMILY PREDICTED COLANIC ACID TRANSPORTER"/>
    <property type="match status" value="1"/>
</dbReference>
<accession>A0A7H1MK32</accession>
<reference evidence="6 7" key="1">
    <citation type="submission" date="2019-08" db="EMBL/GenBank/DDBJ databases">
        <authorList>
            <person name="Chang H.C."/>
            <person name="Mun S.Y."/>
        </authorList>
    </citation>
    <scope>NUCLEOTIDE SEQUENCE [LARGE SCALE GENOMIC DNA]</scope>
    <source>
        <strain evidence="6 7">SK</strain>
    </source>
</reference>
<organism evidence="6 7">
    <name type="scientific">Weissella koreensis</name>
    <dbReference type="NCBI Taxonomy" id="165096"/>
    <lineage>
        <taxon>Bacteria</taxon>
        <taxon>Bacillati</taxon>
        <taxon>Bacillota</taxon>
        <taxon>Bacilli</taxon>
        <taxon>Lactobacillales</taxon>
        <taxon>Lactobacillaceae</taxon>
        <taxon>Weissella</taxon>
    </lineage>
</organism>
<evidence type="ECO:0000256" key="4">
    <source>
        <dbReference type="ARBA" id="ARBA00022989"/>
    </source>
</evidence>
<dbReference type="AlphaFoldDB" id="A0A7H1MK32"/>
<keyword evidence="4" id="KW-1133">Transmembrane helix</keyword>
<evidence type="ECO:0000313" key="6">
    <source>
        <dbReference type="EMBL" id="QNT63818.1"/>
    </source>
</evidence>
<dbReference type="GO" id="GO:0005886">
    <property type="term" value="C:plasma membrane"/>
    <property type="evidence" value="ECO:0007669"/>
    <property type="project" value="UniProtKB-SubCell"/>
</dbReference>
<dbReference type="OMA" id="IAYWRIS"/>
<evidence type="ECO:0000256" key="5">
    <source>
        <dbReference type="ARBA" id="ARBA00023136"/>
    </source>
</evidence>
<keyword evidence="3" id="KW-0812">Transmembrane</keyword>
<comment type="subcellular location">
    <subcellularLocation>
        <location evidence="1">Cell membrane</location>
        <topology evidence="1">Multi-pass membrane protein</topology>
    </subcellularLocation>
</comment>
<dbReference type="EMBL" id="CP043431">
    <property type="protein sequence ID" value="QNT63818.1"/>
    <property type="molecule type" value="Genomic_DNA"/>
</dbReference>
<proteinExistence type="predicted"/>
<protein>
    <submittedName>
        <fullName evidence="6">Uncharacterized protein</fullName>
    </submittedName>
</protein>
<dbReference type="InterPro" id="IPR050833">
    <property type="entry name" value="Poly_Biosynth_Transport"/>
</dbReference>
<evidence type="ECO:0000256" key="3">
    <source>
        <dbReference type="ARBA" id="ARBA00022692"/>
    </source>
</evidence>
<keyword evidence="7" id="KW-1185">Reference proteome</keyword>
<keyword evidence="2" id="KW-1003">Cell membrane</keyword>
<gene>
    <name evidence="6" type="ORF">FY536_00385</name>
</gene>
<evidence type="ECO:0000313" key="7">
    <source>
        <dbReference type="Proteomes" id="UP000516446"/>
    </source>
</evidence>
<keyword evidence="5" id="KW-0472">Membrane</keyword>
<dbReference type="Proteomes" id="UP000516446">
    <property type="component" value="Chromosome"/>
</dbReference>
<sequence length="489" mass="55442">MRGLRIYLNQVSYELINVIIPLIPLSYLLHVLGVQSYGVVAFTIGLTDIFVLIFLGSMNLLAQLSLNNALYEDQKVPKIFWNVLFMRLMMLILGGLALSFLINWASGWNISYLQNQSTLKLSYLLMIGSFLDLSWYYLGTRQKTRPLLQAASMKIVFLMLILITVKTSNDAYRYLFLMGVIRIVGNGLMWFSLPRELFNEISLGSWRFLKTGLTSVTTILGVELFSLTGQLLVTLLKPYTLDWIGYYQAALQLNQVSIVVVVTVGLSTMPRFYQIYRENNYNKLIEHIDNAVEYVTAFAVPVMFGTAATAVTFTTWFLGGTFKDVGLLMTVLSPLILLLGWNTILGGQFLRLAGKNNIVHATLVLGWLLNVLLGLLFIPKYGLFGAIYALLISEFLIFLIQLFYAREVIAFGRIVAITSKYLVTGLLMYLVIIVSTYNWPAYPSTTVFQLILGFVVYLIGIVLLRSPLITKAWLIIRAYTKVIRRRYNK</sequence>
<evidence type="ECO:0000256" key="2">
    <source>
        <dbReference type="ARBA" id="ARBA00022475"/>
    </source>
</evidence>
<dbReference type="PANTHER" id="PTHR30250:SF11">
    <property type="entry name" value="O-ANTIGEN TRANSPORTER-RELATED"/>
    <property type="match status" value="1"/>
</dbReference>
<evidence type="ECO:0000256" key="1">
    <source>
        <dbReference type="ARBA" id="ARBA00004651"/>
    </source>
</evidence>
<name>A0A7H1MK32_9LACO</name>
<dbReference type="RefSeq" id="WP_006845462.1">
    <property type="nucleotide sequence ID" value="NZ_CP026847.1"/>
</dbReference>